<comment type="caution">
    <text evidence="2">The sequence shown here is derived from an EMBL/GenBank/DDBJ whole genome shotgun (WGS) entry which is preliminary data.</text>
</comment>
<sequence>MQIRRISGVFLTAVLAVFLVGGMDTPKKLDSSTPTKGKTDTKGGTAGKTDAKGDSKAPATKTSAKTPAKTN</sequence>
<name>A0A428MKN0_9BACT</name>
<gene>
    <name evidence="2" type="ORF">EDE15_3046</name>
</gene>
<feature type="compositionally biased region" description="Low complexity" evidence="1">
    <location>
        <begin position="56"/>
        <end position="71"/>
    </location>
</feature>
<evidence type="ECO:0000313" key="2">
    <source>
        <dbReference type="EMBL" id="RSL17511.1"/>
    </source>
</evidence>
<organism evidence="2 3">
    <name type="scientific">Edaphobacter aggregans</name>
    <dbReference type="NCBI Taxonomy" id="570835"/>
    <lineage>
        <taxon>Bacteria</taxon>
        <taxon>Pseudomonadati</taxon>
        <taxon>Acidobacteriota</taxon>
        <taxon>Terriglobia</taxon>
        <taxon>Terriglobales</taxon>
        <taxon>Acidobacteriaceae</taxon>
        <taxon>Edaphobacter</taxon>
    </lineage>
</organism>
<accession>A0A428MKN0</accession>
<proteinExistence type="predicted"/>
<keyword evidence="3" id="KW-1185">Reference proteome</keyword>
<evidence type="ECO:0000256" key="1">
    <source>
        <dbReference type="SAM" id="MobiDB-lite"/>
    </source>
</evidence>
<evidence type="ECO:0000313" key="3">
    <source>
        <dbReference type="Proteomes" id="UP000269669"/>
    </source>
</evidence>
<dbReference type="AlphaFoldDB" id="A0A428MKN0"/>
<dbReference type="EMBL" id="RSDW01000001">
    <property type="protein sequence ID" value="RSL17511.1"/>
    <property type="molecule type" value="Genomic_DNA"/>
</dbReference>
<dbReference type="Proteomes" id="UP000269669">
    <property type="component" value="Unassembled WGS sequence"/>
</dbReference>
<feature type="region of interest" description="Disordered" evidence="1">
    <location>
        <begin position="24"/>
        <end position="71"/>
    </location>
</feature>
<protein>
    <submittedName>
        <fullName evidence="2">Uncharacterized protein</fullName>
    </submittedName>
</protein>
<reference evidence="2 3" key="1">
    <citation type="submission" date="2018-12" db="EMBL/GenBank/DDBJ databases">
        <title>Sequencing of bacterial isolates from soil warming experiment in Harvard Forest, Massachusetts, USA.</title>
        <authorList>
            <person name="Deangelis K."/>
        </authorList>
    </citation>
    <scope>NUCLEOTIDE SEQUENCE [LARGE SCALE GENOMIC DNA]</scope>
    <source>
        <strain evidence="2 3">EB153</strain>
    </source>
</reference>